<proteinExistence type="predicted"/>
<dbReference type="Proteomes" id="UP000027265">
    <property type="component" value="Unassembled WGS sequence"/>
</dbReference>
<keyword evidence="5" id="KW-1185">Reference proteome</keyword>
<evidence type="ECO:0000313" key="4">
    <source>
        <dbReference type="EMBL" id="KDQ56061.1"/>
    </source>
</evidence>
<dbReference type="HOGENOM" id="CLU_035509_15_2_1"/>
<dbReference type="InterPro" id="IPR045340">
    <property type="entry name" value="DUF6533"/>
</dbReference>
<dbReference type="OrthoDB" id="2638860at2759"/>
<keyword evidence="2" id="KW-0472">Membrane</keyword>
<feature type="domain" description="DUF6533" evidence="3">
    <location>
        <begin position="19"/>
        <end position="61"/>
    </location>
</feature>
<feature type="transmembrane region" description="Helical" evidence="2">
    <location>
        <begin position="239"/>
        <end position="257"/>
    </location>
</feature>
<reference evidence="5" key="1">
    <citation type="journal article" date="2014" name="Proc. Natl. Acad. Sci. U.S.A.">
        <title>Extensive sampling of basidiomycete genomes demonstrates inadequacy of the white-rot/brown-rot paradigm for wood decay fungi.</title>
        <authorList>
            <person name="Riley R."/>
            <person name="Salamov A.A."/>
            <person name="Brown D.W."/>
            <person name="Nagy L.G."/>
            <person name="Floudas D."/>
            <person name="Held B.W."/>
            <person name="Levasseur A."/>
            <person name="Lombard V."/>
            <person name="Morin E."/>
            <person name="Otillar R."/>
            <person name="Lindquist E.A."/>
            <person name="Sun H."/>
            <person name="LaButti K.M."/>
            <person name="Schmutz J."/>
            <person name="Jabbour D."/>
            <person name="Luo H."/>
            <person name="Baker S.E."/>
            <person name="Pisabarro A.G."/>
            <person name="Walton J.D."/>
            <person name="Blanchette R.A."/>
            <person name="Henrissat B."/>
            <person name="Martin F."/>
            <person name="Cullen D."/>
            <person name="Hibbett D.S."/>
            <person name="Grigoriev I.V."/>
        </authorList>
    </citation>
    <scope>NUCLEOTIDE SEQUENCE [LARGE SCALE GENOMIC DNA]</scope>
    <source>
        <strain evidence="5">MUCL 33604</strain>
    </source>
</reference>
<feature type="transmembrane region" description="Helical" evidence="2">
    <location>
        <begin position="86"/>
        <end position="106"/>
    </location>
</feature>
<accession>A0A067Q0C6</accession>
<sequence length="322" mass="36927">MQDIDPVVLIQNLRIIRLVQLSTAVANIYDHLILFDQEVELIWKRPGIIAKLYFSLTRYCGDCLIITNTILLFTKANTDDSGHSRVMLQMWATAILVWVVQVLMQFRVYAMYTRAKWVLVFTFTCFIIQIAITSYLFALYEYVLVISFKFGPWTTCAATQMPTIAAGTWLATIAFEGILFFFALYKTVIHLLQLNHPWTRSGATEVLLRDNILYFLVIFSIYCLTAIAWFTFAIIWIEILSSLTIMVTCTLGCRLILNIREVSYRHEECINTQEIDFQLRELVDGLQRGVVSSGVDPADSLAPGRRNDSGDRAVEEESRQEV</sequence>
<organism evidence="4 5">
    <name type="scientific">Jaapia argillacea MUCL 33604</name>
    <dbReference type="NCBI Taxonomy" id="933084"/>
    <lineage>
        <taxon>Eukaryota</taxon>
        <taxon>Fungi</taxon>
        <taxon>Dikarya</taxon>
        <taxon>Basidiomycota</taxon>
        <taxon>Agaricomycotina</taxon>
        <taxon>Agaricomycetes</taxon>
        <taxon>Agaricomycetidae</taxon>
        <taxon>Jaapiales</taxon>
        <taxon>Jaapiaceae</taxon>
        <taxon>Jaapia</taxon>
    </lineage>
</organism>
<feature type="transmembrane region" description="Helical" evidence="2">
    <location>
        <begin position="212"/>
        <end position="233"/>
    </location>
</feature>
<evidence type="ECO:0000259" key="3">
    <source>
        <dbReference type="Pfam" id="PF20151"/>
    </source>
</evidence>
<feature type="compositionally biased region" description="Basic and acidic residues" evidence="1">
    <location>
        <begin position="305"/>
        <end position="322"/>
    </location>
</feature>
<feature type="region of interest" description="Disordered" evidence="1">
    <location>
        <begin position="294"/>
        <end position="322"/>
    </location>
</feature>
<dbReference type="EMBL" id="KL197723">
    <property type="protein sequence ID" value="KDQ56061.1"/>
    <property type="molecule type" value="Genomic_DNA"/>
</dbReference>
<protein>
    <recommendedName>
        <fullName evidence="3">DUF6533 domain-containing protein</fullName>
    </recommendedName>
</protein>
<dbReference type="AlphaFoldDB" id="A0A067Q0C6"/>
<gene>
    <name evidence="4" type="ORF">JAAARDRAFT_36856</name>
</gene>
<dbReference type="InParanoid" id="A0A067Q0C6"/>
<feature type="non-terminal residue" evidence="4">
    <location>
        <position position="322"/>
    </location>
</feature>
<keyword evidence="2" id="KW-0812">Transmembrane</keyword>
<evidence type="ECO:0000256" key="2">
    <source>
        <dbReference type="SAM" id="Phobius"/>
    </source>
</evidence>
<evidence type="ECO:0000256" key="1">
    <source>
        <dbReference type="SAM" id="MobiDB-lite"/>
    </source>
</evidence>
<feature type="transmembrane region" description="Helical" evidence="2">
    <location>
        <begin position="52"/>
        <end position="74"/>
    </location>
</feature>
<dbReference type="Pfam" id="PF20151">
    <property type="entry name" value="DUF6533"/>
    <property type="match status" value="1"/>
</dbReference>
<feature type="transmembrane region" description="Helical" evidence="2">
    <location>
        <begin position="118"/>
        <end position="140"/>
    </location>
</feature>
<feature type="transmembrane region" description="Helical" evidence="2">
    <location>
        <begin position="169"/>
        <end position="192"/>
    </location>
</feature>
<keyword evidence="2" id="KW-1133">Transmembrane helix</keyword>
<name>A0A067Q0C6_9AGAM</name>
<evidence type="ECO:0000313" key="5">
    <source>
        <dbReference type="Proteomes" id="UP000027265"/>
    </source>
</evidence>